<reference evidence="1" key="1">
    <citation type="submission" date="2021-03" db="EMBL/GenBank/DDBJ databases">
        <authorList>
            <person name="Kanchanasin P."/>
            <person name="Saeng-In P."/>
            <person name="Phongsopitanun W."/>
            <person name="Yuki M."/>
            <person name="Kudo T."/>
            <person name="Ohkuma M."/>
            <person name="Tanasupawat S."/>
        </authorList>
    </citation>
    <scope>NUCLEOTIDE SEQUENCE</scope>
    <source>
        <strain evidence="1">GKU 128</strain>
    </source>
</reference>
<comment type="caution">
    <text evidence="1">The sequence shown here is derived from an EMBL/GenBank/DDBJ whole genome shotgun (WGS) entry which is preliminary data.</text>
</comment>
<protein>
    <submittedName>
        <fullName evidence="1">SAM-dependent methyltransferase</fullName>
    </submittedName>
</protein>
<organism evidence="1 2">
    <name type="scientific">Actinomadura barringtoniae</name>
    <dbReference type="NCBI Taxonomy" id="1427535"/>
    <lineage>
        <taxon>Bacteria</taxon>
        <taxon>Bacillati</taxon>
        <taxon>Actinomycetota</taxon>
        <taxon>Actinomycetes</taxon>
        <taxon>Streptosporangiales</taxon>
        <taxon>Thermomonosporaceae</taxon>
        <taxon>Actinomadura</taxon>
    </lineage>
</organism>
<dbReference type="PIRSF" id="PIRSF017393">
    <property type="entry name" value="MTase_SAV2177"/>
    <property type="match status" value="1"/>
</dbReference>
<dbReference type="Proteomes" id="UP000669179">
    <property type="component" value="Unassembled WGS sequence"/>
</dbReference>
<keyword evidence="2" id="KW-1185">Reference proteome</keyword>
<keyword evidence="1" id="KW-0808">Transferase</keyword>
<keyword evidence="1" id="KW-0489">Methyltransferase</keyword>
<gene>
    <name evidence="1" type="ORF">J4573_07675</name>
</gene>
<evidence type="ECO:0000313" key="2">
    <source>
        <dbReference type="Proteomes" id="UP000669179"/>
    </source>
</evidence>
<sequence length="253" mass="27663">MGVPHSARIWNFWLGGRDNYPVDRKAGNHILGWVPELVISAKADRRFLARAVTHLAKAGVRQYLDIGTGLPTVDNTHEVAQRIAPDSRIVYVDNDPLVLVHAQALLTSSAEGSTAYIESDVNDPARIIEKASASLDFSRPVAVMMLGILNFVMDDDDARAIVGHLVDAVPSGSYLAISHPTGEVGPEPMTRAVRYWNDQGAAPMRLRTREELESFFTGLELIDPGVVSCVHWNPEPGDDPIDVPHFCGVARKP</sequence>
<dbReference type="SUPFAM" id="SSF53335">
    <property type="entry name" value="S-adenosyl-L-methionine-dependent methyltransferases"/>
    <property type="match status" value="1"/>
</dbReference>
<accession>A0A939T8I9</accession>
<dbReference type="EMBL" id="JAGEOJ010000003">
    <property type="protein sequence ID" value="MBO2446965.1"/>
    <property type="molecule type" value="Genomic_DNA"/>
</dbReference>
<dbReference type="GO" id="GO:0008168">
    <property type="term" value="F:methyltransferase activity"/>
    <property type="evidence" value="ECO:0007669"/>
    <property type="project" value="UniProtKB-KW"/>
</dbReference>
<evidence type="ECO:0000313" key="1">
    <source>
        <dbReference type="EMBL" id="MBO2446965.1"/>
    </source>
</evidence>
<proteinExistence type="predicted"/>
<dbReference type="GO" id="GO:0032259">
    <property type="term" value="P:methylation"/>
    <property type="evidence" value="ECO:0007669"/>
    <property type="project" value="UniProtKB-KW"/>
</dbReference>
<name>A0A939T8I9_9ACTN</name>
<dbReference type="Pfam" id="PF04672">
    <property type="entry name" value="Methyltransf_19"/>
    <property type="match status" value="1"/>
</dbReference>
<dbReference type="Gene3D" id="3.40.50.150">
    <property type="entry name" value="Vaccinia Virus protein VP39"/>
    <property type="match status" value="1"/>
</dbReference>
<dbReference type="InterPro" id="IPR029063">
    <property type="entry name" value="SAM-dependent_MTases_sf"/>
</dbReference>
<dbReference type="InterPro" id="IPR006764">
    <property type="entry name" value="SAM_dep_MeTrfase_SAV2177_type"/>
</dbReference>
<dbReference type="AlphaFoldDB" id="A0A939T8I9"/>